<evidence type="ECO:0000256" key="6">
    <source>
        <dbReference type="PIRSR" id="PIRSR005536-1"/>
    </source>
</evidence>
<evidence type="ECO:0000259" key="8">
    <source>
        <dbReference type="Pfam" id="PF16875"/>
    </source>
</evidence>
<evidence type="ECO:0000313" key="9">
    <source>
        <dbReference type="EMBL" id="AVM42588.1"/>
    </source>
</evidence>
<feature type="active site" description="Nucleophile" evidence="6">
    <location>
        <position position="486"/>
    </location>
</feature>
<evidence type="ECO:0000256" key="3">
    <source>
        <dbReference type="ARBA" id="ARBA00022801"/>
    </source>
</evidence>
<evidence type="ECO:0000256" key="5">
    <source>
        <dbReference type="PIRNR" id="PIRNR005536"/>
    </source>
</evidence>
<feature type="active site" description="Proton donor" evidence="6">
    <location>
        <position position="556"/>
    </location>
</feature>
<evidence type="ECO:0000256" key="4">
    <source>
        <dbReference type="ARBA" id="ARBA00023295"/>
    </source>
</evidence>
<proteinExistence type="inferred from homology"/>
<dbReference type="Proteomes" id="UP000237947">
    <property type="component" value="Chromosome"/>
</dbReference>
<feature type="domain" description="Glycosyl hydrolase family 36 C-terminal" evidence="7">
    <location>
        <begin position="658"/>
        <end position="739"/>
    </location>
</feature>
<dbReference type="EC" id="3.2.1.22" evidence="2 5"/>
<feature type="domain" description="Glycosyl hydrolase family 36 N-terminal" evidence="8">
    <location>
        <begin position="32"/>
        <end position="293"/>
    </location>
</feature>
<dbReference type="GO" id="GO:0004557">
    <property type="term" value="F:alpha-galactosidase activity"/>
    <property type="evidence" value="ECO:0007669"/>
    <property type="project" value="UniProtKB-UniRule"/>
</dbReference>
<dbReference type="InterPro" id="IPR038417">
    <property type="entry name" value="Alpga-gal_N_sf"/>
</dbReference>
<dbReference type="InterPro" id="IPR013780">
    <property type="entry name" value="Glyco_hydro_b"/>
</dbReference>
<keyword evidence="10" id="KW-1185">Reference proteome</keyword>
<dbReference type="InterPro" id="IPR050985">
    <property type="entry name" value="Alpha-glycosidase_related"/>
</dbReference>
<dbReference type="FunFam" id="3.20.20.70:FF:000118">
    <property type="entry name" value="Alpha-galactosidase"/>
    <property type="match status" value="1"/>
</dbReference>
<protein>
    <recommendedName>
        <fullName evidence="2 5">Alpha-galactosidase</fullName>
        <ecNumber evidence="2 5">3.2.1.22</ecNumber>
    </recommendedName>
</protein>
<dbReference type="RefSeq" id="WP_106012542.1">
    <property type="nucleotide sequence ID" value="NZ_CP027226.1"/>
</dbReference>
<dbReference type="Gene3D" id="3.20.20.70">
    <property type="entry name" value="Aldolase class I"/>
    <property type="match status" value="1"/>
</dbReference>
<dbReference type="PIRSF" id="PIRSF005536">
    <property type="entry name" value="Agal"/>
    <property type="match status" value="1"/>
</dbReference>
<name>A0A2S0KNJ4_9FIRM</name>
<dbReference type="PRINTS" id="PR00743">
    <property type="entry name" value="GLHYDRLASE36"/>
</dbReference>
<dbReference type="EMBL" id="CP027226">
    <property type="protein sequence ID" value="AVM42588.1"/>
    <property type="molecule type" value="Genomic_DNA"/>
</dbReference>
<sequence>MGQNIIVNKEQMTFTLNTNNSSYQMKVDKYKRLLHTWYGGKISGADYSYLIEVLGRGFSGNPGDVSKEGDRDYTLDLLPQEFPQHGTGDYRINALDLVWENGARGTDFVYKDHKIIGGQPELQGLPHFWTSADNKEAVETLVVVLEDLYSDLELELYYSIFPEYDLIVRSSKITNLGNEEVVLKNIASGALDFINKDFELINFPGRHLKERNASKVELGENIFQIRSTRGTSSHQQNPSLFLQEQGACEDKGEVYGLSLVYSGGFNISCEKDQLGQIRVVAGLDDSNFSWILKNGESFQTPELAMCYSPEGRGELSRNLHRAVNNNLIRSSWSDKRRPVLINNWEATYFDFDKDKIIEIANKAKELNFDLLVLDDGWFGKRDLDISGLGDWIPNETKIGGTLEDLIKDVNELGLDFGIWMEPEMVNEDSDLYRAHPDWALAIPGREPNRSRVQLVLDFSRKDVQDFAISAIDNVLQTGNITYLKWDMNRSLFDLYSHSLPAEKQGELSHRYVLGVYRVLQHLLDNYPDLLIEGCSGGGGRFDLGMLYYTPQIWTSDNTDALDRTRIQHGTSFVYPLSSISAHVSAVPNHQNHRVTPISTRAFTALQGAFGYEMDLSTLSESEQEFTKKFIDFYNKHWETVQKGDYYRLVDPYENTYVTAWENVATDKAEAILTVVYKDLAAAGLAECIKWKGLCKDSDYKLTLYKGSEEFDCGVYSGLDLMVAGILVERGRQNYDSVCYIAEKV</sequence>
<keyword evidence="3 5" id="KW-0378">Hydrolase</keyword>
<dbReference type="Pfam" id="PF16875">
    <property type="entry name" value="Glyco_hydro_36N"/>
    <property type="match status" value="1"/>
</dbReference>
<dbReference type="Pfam" id="PF16874">
    <property type="entry name" value="Glyco_hydro_36C"/>
    <property type="match status" value="1"/>
</dbReference>
<keyword evidence="4 5" id="KW-0326">Glycosidase</keyword>
<dbReference type="OrthoDB" id="9758822at2"/>
<dbReference type="SUPFAM" id="SSF51445">
    <property type="entry name" value="(Trans)glycosidases"/>
    <property type="match status" value="1"/>
</dbReference>
<dbReference type="GO" id="GO:0016052">
    <property type="term" value="P:carbohydrate catabolic process"/>
    <property type="evidence" value="ECO:0007669"/>
    <property type="project" value="InterPro"/>
</dbReference>
<organism evidence="9 10">
    <name type="scientific">Fastidiosipila sanguinis</name>
    <dbReference type="NCBI Taxonomy" id="236753"/>
    <lineage>
        <taxon>Bacteria</taxon>
        <taxon>Bacillati</taxon>
        <taxon>Bacillota</taxon>
        <taxon>Clostridia</taxon>
        <taxon>Eubacteriales</taxon>
        <taxon>Oscillospiraceae</taxon>
        <taxon>Fastidiosipila</taxon>
    </lineage>
</organism>
<comment type="catalytic activity">
    <reaction evidence="1 5">
        <text>Hydrolysis of terminal, non-reducing alpha-D-galactose residues in alpha-D-galactosides, including galactose oligosaccharides, galactomannans and galactolipids.</text>
        <dbReference type="EC" id="3.2.1.22"/>
    </reaction>
</comment>
<dbReference type="Gene3D" id="2.60.40.1180">
    <property type="entry name" value="Golgi alpha-mannosidase II"/>
    <property type="match status" value="1"/>
</dbReference>
<dbReference type="InterPro" id="IPR013785">
    <property type="entry name" value="Aldolase_TIM"/>
</dbReference>
<accession>A0A2S0KNJ4</accession>
<dbReference type="InterPro" id="IPR031704">
    <property type="entry name" value="Glyco_hydro_36_N"/>
</dbReference>
<evidence type="ECO:0000259" key="7">
    <source>
        <dbReference type="Pfam" id="PF16874"/>
    </source>
</evidence>
<dbReference type="PANTHER" id="PTHR43053:SF3">
    <property type="entry name" value="ALPHA-GALACTOSIDASE C-RELATED"/>
    <property type="match status" value="1"/>
</dbReference>
<dbReference type="AlphaFoldDB" id="A0A2S0KNJ4"/>
<dbReference type="PANTHER" id="PTHR43053">
    <property type="entry name" value="GLYCOSIDASE FAMILY 31"/>
    <property type="match status" value="1"/>
</dbReference>
<evidence type="ECO:0000256" key="1">
    <source>
        <dbReference type="ARBA" id="ARBA00001255"/>
    </source>
</evidence>
<dbReference type="Gene3D" id="2.70.98.60">
    <property type="entry name" value="alpha-galactosidase from lactobacil brevis"/>
    <property type="match status" value="1"/>
</dbReference>
<dbReference type="KEGG" id="fsa:C5Q98_04850"/>
<dbReference type="CDD" id="cd14791">
    <property type="entry name" value="GH36"/>
    <property type="match status" value="1"/>
</dbReference>
<evidence type="ECO:0000256" key="2">
    <source>
        <dbReference type="ARBA" id="ARBA00012755"/>
    </source>
</evidence>
<evidence type="ECO:0000313" key="10">
    <source>
        <dbReference type="Proteomes" id="UP000237947"/>
    </source>
</evidence>
<dbReference type="InterPro" id="IPR002252">
    <property type="entry name" value="Glyco_hydro_36"/>
</dbReference>
<reference evidence="10" key="1">
    <citation type="submission" date="2018-02" db="EMBL/GenBank/DDBJ databases">
        <authorList>
            <person name="Holder M.E."/>
            <person name="Ajami N.J."/>
            <person name="Petrosino J.F."/>
        </authorList>
    </citation>
    <scope>NUCLEOTIDE SEQUENCE [LARGE SCALE GENOMIC DNA]</scope>
    <source>
        <strain evidence="10">CCUG 47711</strain>
    </source>
</reference>
<dbReference type="Pfam" id="PF02065">
    <property type="entry name" value="Melibiase"/>
    <property type="match status" value="1"/>
</dbReference>
<dbReference type="InterPro" id="IPR017853">
    <property type="entry name" value="GH"/>
</dbReference>
<comment type="similarity">
    <text evidence="5">Belongs to the glycosyl hydrolase.</text>
</comment>
<dbReference type="InterPro" id="IPR031705">
    <property type="entry name" value="Glyco_hydro_36_C"/>
</dbReference>
<gene>
    <name evidence="9" type="ORF">C5Q98_04850</name>
</gene>